<dbReference type="Proteomes" id="UP000325113">
    <property type="component" value="Unassembled WGS sequence"/>
</dbReference>
<feature type="region of interest" description="Disordered" evidence="2">
    <location>
        <begin position="42"/>
        <end position="89"/>
    </location>
</feature>
<feature type="region of interest" description="Disordered" evidence="2">
    <location>
        <begin position="291"/>
        <end position="332"/>
    </location>
</feature>
<feature type="signal peptide" evidence="3">
    <location>
        <begin position="1"/>
        <end position="23"/>
    </location>
</feature>
<proteinExistence type="predicted"/>
<sequence length="332" mass="36812">MRAIVAMLLAAVAFSAMTAQAAARLGQEPKLQVVSTNYDEAKGAKPAADEKTTSPKIVSAPAEGEEDRDDAVEVPDYTSPKSPADKDFDTHFDKIESRLDENQKNLADITKHVAESLHERKRLLLVGEEMHALMSLHRAAKQLHENQQEVEAVEEEIKKLGEEAEELIRERTELKRQIEEELKQKDEQLEATRGKLGELDQQLTELRQTHEHTSRLVAAWQERAKAIRAAREKHEEMDAMAHLVGGHTEASPDLAFPMGHEPTEAIPEVSANADDLAKLETSINEFANRHVHAGKAAKTEEAPKTEEGPVAPPAPDARFATTSDSLMVNNRE</sequence>
<dbReference type="Proteomes" id="UP000322899">
    <property type="component" value="Unassembled WGS sequence"/>
</dbReference>
<feature type="compositionally biased region" description="Basic and acidic residues" evidence="2">
    <location>
        <begin position="297"/>
        <end position="307"/>
    </location>
</feature>
<evidence type="ECO:0000256" key="2">
    <source>
        <dbReference type="SAM" id="MobiDB-lite"/>
    </source>
</evidence>
<dbReference type="EMBL" id="VLTN01000026">
    <property type="protein sequence ID" value="KAA0151526.1"/>
    <property type="molecule type" value="Genomic_DNA"/>
</dbReference>
<keyword evidence="1" id="KW-0175">Coiled coil</keyword>
<feature type="compositionally biased region" description="Acidic residues" evidence="2">
    <location>
        <begin position="63"/>
        <end position="73"/>
    </location>
</feature>
<evidence type="ECO:0000313" key="10">
    <source>
        <dbReference type="Proteomes" id="UP000324907"/>
    </source>
</evidence>
<accession>A0A5A8DVU6</accession>
<dbReference type="EMBL" id="VLTO01000074">
    <property type="protein sequence ID" value="KAA0168747.1"/>
    <property type="molecule type" value="Genomic_DNA"/>
</dbReference>
<comment type="caution">
    <text evidence="7">The sequence shown here is derived from an EMBL/GenBank/DDBJ whole genome shotgun (WGS) entry which is preliminary data.</text>
</comment>
<evidence type="ECO:0000313" key="8">
    <source>
        <dbReference type="Proteomes" id="UP000322899"/>
    </source>
</evidence>
<evidence type="ECO:0008006" key="12">
    <source>
        <dbReference type="Google" id="ProtNLM"/>
    </source>
</evidence>
<evidence type="ECO:0000313" key="4">
    <source>
        <dbReference type="EMBL" id="KAA0151526.1"/>
    </source>
</evidence>
<dbReference type="EMBL" id="VLTM01000112">
    <property type="protein sequence ID" value="KAA0151759.1"/>
    <property type="molecule type" value="Genomic_DNA"/>
</dbReference>
<feature type="chain" id="PRO_5036136856" description="Autophagy-related protein 16 domain-containing protein" evidence="3">
    <location>
        <begin position="24"/>
        <end position="332"/>
    </location>
</feature>
<organism evidence="7 8">
    <name type="scientific">Cafeteria roenbergensis</name>
    <name type="common">Marine flagellate</name>
    <dbReference type="NCBI Taxonomy" id="33653"/>
    <lineage>
        <taxon>Eukaryota</taxon>
        <taxon>Sar</taxon>
        <taxon>Stramenopiles</taxon>
        <taxon>Bigyra</taxon>
        <taxon>Opalozoa</taxon>
        <taxon>Bicosoecida</taxon>
        <taxon>Cafeteriaceae</taxon>
        <taxon>Cafeteria</taxon>
    </lineage>
</organism>
<evidence type="ECO:0000313" key="6">
    <source>
        <dbReference type="EMBL" id="KAA0162389.1"/>
    </source>
</evidence>
<feature type="compositionally biased region" description="Polar residues" evidence="2">
    <location>
        <begin position="320"/>
        <end position="332"/>
    </location>
</feature>
<keyword evidence="3" id="KW-0732">Signal</keyword>
<evidence type="ECO:0000256" key="3">
    <source>
        <dbReference type="SAM" id="SignalP"/>
    </source>
</evidence>
<evidence type="ECO:0000313" key="11">
    <source>
        <dbReference type="Proteomes" id="UP000325113"/>
    </source>
</evidence>
<dbReference type="Proteomes" id="UP000324907">
    <property type="component" value="Unassembled WGS sequence"/>
</dbReference>
<evidence type="ECO:0000313" key="5">
    <source>
        <dbReference type="EMBL" id="KAA0151759.1"/>
    </source>
</evidence>
<feature type="compositionally biased region" description="Basic and acidic residues" evidence="2">
    <location>
        <begin position="42"/>
        <end position="53"/>
    </location>
</feature>
<reference evidence="8 9" key="1">
    <citation type="submission" date="2019-07" db="EMBL/GenBank/DDBJ databases">
        <title>Genomes of Cafeteria roenbergensis.</title>
        <authorList>
            <person name="Fischer M.G."/>
            <person name="Hackl T."/>
            <person name="Roman M."/>
        </authorList>
    </citation>
    <scope>NUCLEOTIDE SEQUENCE [LARGE SCALE GENOMIC DNA]</scope>
    <source>
        <strain evidence="4 9">BVI</strain>
        <strain evidence="5 11">Cflag</strain>
        <strain evidence="7 8">E4-10P</strain>
        <strain evidence="6 10">RCC970-E3</strain>
    </source>
</reference>
<evidence type="ECO:0000313" key="7">
    <source>
        <dbReference type="EMBL" id="KAA0168747.1"/>
    </source>
</evidence>
<evidence type="ECO:0000313" key="9">
    <source>
        <dbReference type="Proteomes" id="UP000323011"/>
    </source>
</evidence>
<keyword evidence="9" id="KW-1185">Reference proteome</keyword>
<dbReference type="EMBL" id="VLTL01000081">
    <property type="protein sequence ID" value="KAA0162389.1"/>
    <property type="molecule type" value="Genomic_DNA"/>
</dbReference>
<dbReference type="AlphaFoldDB" id="A0A5A8DVU6"/>
<dbReference type="Proteomes" id="UP000323011">
    <property type="component" value="Unassembled WGS sequence"/>
</dbReference>
<evidence type="ECO:0000256" key="1">
    <source>
        <dbReference type="SAM" id="Coils"/>
    </source>
</evidence>
<feature type="coiled-coil region" evidence="1">
    <location>
        <begin position="136"/>
        <end position="237"/>
    </location>
</feature>
<gene>
    <name evidence="7" type="ORF">FNF27_07096</name>
    <name evidence="6" type="ORF">FNF28_04726</name>
    <name evidence="4" type="ORF">FNF29_04449</name>
    <name evidence="5" type="ORF">FNF31_06776</name>
</gene>
<name>A0A5A8DVU6_CAFRO</name>
<protein>
    <recommendedName>
        <fullName evidence="12">Autophagy-related protein 16 domain-containing protein</fullName>
    </recommendedName>
</protein>